<dbReference type="InterPro" id="IPR006585">
    <property type="entry name" value="FTP1"/>
</dbReference>
<dbReference type="SMART" id="SM00607">
    <property type="entry name" value="FTP"/>
    <property type="match status" value="1"/>
</dbReference>
<organism evidence="9">
    <name type="scientific">Tetraodon nigroviridis</name>
    <name type="common">Spotted green pufferfish</name>
    <name type="synonym">Chelonodon nigroviridis</name>
    <dbReference type="NCBI Taxonomy" id="99883"/>
    <lineage>
        <taxon>Eukaryota</taxon>
        <taxon>Metazoa</taxon>
        <taxon>Chordata</taxon>
        <taxon>Craniata</taxon>
        <taxon>Vertebrata</taxon>
        <taxon>Euteleostomi</taxon>
        <taxon>Actinopterygii</taxon>
        <taxon>Neopterygii</taxon>
        <taxon>Teleostei</taxon>
        <taxon>Neoteleostei</taxon>
        <taxon>Acanthomorphata</taxon>
        <taxon>Eupercaria</taxon>
        <taxon>Tetraodontiformes</taxon>
        <taxon>Tetradontoidea</taxon>
        <taxon>Tetraodontidae</taxon>
        <taxon>Tetraodon</taxon>
    </lineage>
</organism>
<keyword evidence="4" id="KW-0479">Metal-binding</keyword>
<comment type="subunit">
    <text evidence="3">Homotrimer.</text>
</comment>
<dbReference type="PANTHER" id="PTHR45713:SF6">
    <property type="entry name" value="F5_8 TYPE C DOMAIN-CONTAINING PROTEIN"/>
    <property type="match status" value="1"/>
</dbReference>
<evidence type="ECO:0000256" key="3">
    <source>
        <dbReference type="ARBA" id="ARBA00011233"/>
    </source>
</evidence>
<gene>
    <name evidence="9" type="ORF">GSTENG00014257001</name>
</gene>
<accession>Q4SQR7</accession>
<dbReference type="SUPFAM" id="SSF49785">
    <property type="entry name" value="Galactose-binding domain-like"/>
    <property type="match status" value="1"/>
</dbReference>
<comment type="caution">
    <text evidence="9">The sequence shown here is derived from an EMBL/GenBank/DDBJ whole genome shotgun (WGS) entry which is preliminary data.</text>
</comment>
<dbReference type="GO" id="GO:0046872">
    <property type="term" value="F:metal ion binding"/>
    <property type="evidence" value="ECO:0007669"/>
    <property type="project" value="UniProtKB-KW"/>
</dbReference>
<evidence type="ECO:0000256" key="1">
    <source>
        <dbReference type="ARBA" id="ARBA00002219"/>
    </source>
</evidence>
<dbReference type="InterPro" id="IPR008979">
    <property type="entry name" value="Galactose-bd-like_sf"/>
</dbReference>
<evidence type="ECO:0000256" key="2">
    <source>
        <dbReference type="ARBA" id="ARBA00010147"/>
    </source>
</evidence>
<dbReference type="Gene3D" id="2.60.120.260">
    <property type="entry name" value="Galactose-binding domain-like"/>
    <property type="match status" value="1"/>
</dbReference>
<reference evidence="9" key="2">
    <citation type="submission" date="2004-02" db="EMBL/GenBank/DDBJ databases">
        <authorList>
            <consortium name="Genoscope"/>
            <consortium name="Whitehead Institute Centre for Genome Research"/>
        </authorList>
    </citation>
    <scope>NUCLEOTIDE SEQUENCE</scope>
</reference>
<keyword evidence="6" id="KW-0106">Calcium</keyword>
<evidence type="ECO:0000256" key="4">
    <source>
        <dbReference type="ARBA" id="ARBA00022723"/>
    </source>
</evidence>
<dbReference type="GO" id="GO:0001868">
    <property type="term" value="P:regulation of complement activation, lectin pathway"/>
    <property type="evidence" value="ECO:0007669"/>
    <property type="project" value="UniProtKB-ARBA"/>
</dbReference>
<feature type="domain" description="Fucolectin tachylectin-4 pentraxin-1" evidence="8">
    <location>
        <begin position="111"/>
        <end position="264"/>
    </location>
</feature>
<dbReference type="KEGG" id="tng:GSTEN00014257G001"/>
<dbReference type="EMBL" id="CAAE01014531">
    <property type="protein sequence ID" value="CAF97015.1"/>
    <property type="molecule type" value="Genomic_DNA"/>
</dbReference>
<dbReference type="InterPro" id="IPR051941">
    <property type="entry name" value="BG_Antigen-Binding_Lectin"/>
</dbReference>
<dbReference type="GO" id="GO:0010185">
    <property type="term" value="P:regulation of cellular defense response"/>
    <property type="evidence" value="ECO:0007669"/>
    <property type="project" value="UniProtKB-ARBA"/>
</dbReference>
<dbReference type="GO" id="GO:0042806">
    <property type="term" value="F:fucose binding"/>
    <property type="evidence" value="ECO:0007669"/>
    <property type="project" value="UniProtKB-ARBA"/>
</dbReference>
<evidence type="ECO:0000256" key="7">
    <source>
        <dbReference type="ARBA" id="ARBA00023157"/>
    </source>
</evidence>
<dbReference type="Pfam" id="PF22633">
    <property type="entry name" value="F5_F8_type_C_2"/>
    <property type="match status" value="1"/>
</dbReference>
<evidence type="ECO:0000259" key="8">
    <source>
        <dbReference type="SMART" id="SM00607"/>
    </source>
</evidence>
<dbReference type="OrthoDB" id="547680at2759"/>
<protein>
    <submittedName>
        <fullName evidence="9">(spotted green pufferfish) hypothetical protein</fullName>
    </submittedName>
</protein>
<name>Q4SQR7_TETNG</name>
<proteinExistence type="inferred from homology"/>
<evidence type="ECO:0000313" key="9">
    <source>
        <dbReference type="EMBL" id="CAF97015.1"/>
    </source>
</evidence>
<evidence type="ECO:0000256" key="6">
    <source>
        <dbReference type="ARBA" id="ARBA00022837"/>
    </source>
</evidence>
<reference evidence="9" key="1">
    <citation type="journal article" date="2004" name="Nature">
        <title>Genome duplication in the teleost fish Tetraodon nigroviridis reveals the early vertebrate proto-karyotype.</title>
        <authorList>
            <person name="Jaillon O."/>
            <person name="Aury J.-M."/>
            <person name="Brunet F."/>
            <person name="Petit J.-L."/>
            <person name="Stange-Thomann N."/>
            <person name="Mauceli E."/>
            <person name="Bouneau L."/>
            <person name="Fischer C."/>
            <person name="Ozouf-Costaz C."/>
            <person name="Bernot A."/>
            <person name="Nicaud S."/>
            <person name="Jaffe D."/>
            <person name="Fisher S."/>
            <person name="Lutfalla G."/>
            <person name="Dossat C."/>
            <person name="Segurens B."/>
            <person name="Dasilva C."/>
            <person name="Salanoubat M."/>
            <person name="Levy M."/>
            <person name="Boudet N."/>
            <person name="Castellano S."/>
            <person name="Anthouard V."/>
            <person name="Jubin C."/>
            <person name="Castelli V."/>
            <person name="Katinka M."/>
            <person name="Vacherie B."/>
            <person name="Biemont C."/>
            <person name="Skalli Z."/>
            <person name="Cattolico L."/>
            <person name="Poulain J."/>
            <person name="De Berardinis V."/>
            <person name="Cruaud C."/>
            <person name="Duprat S."/>
            <person name="Brottier P."/>
            <person name="Coutanceau J.-P."/>
            <person name="Gouzy J."/>
            <person name="Parra G."/>
            <person name="Lardier G."/>
            <person name="Chapple C."/>
            <person name="McKernan K.J."/>
            <person name="McEwan P."/>
            <person name="Bosak S."/>
            <person name="Kellis M."/>
            <person name="Volff J.-N."/>
            <person name="Guigo R."/>
            <person name="Zody M.C."/>
            <person name="Mesirov J."/>
            <person name="Lindblad-Toh K."/>
            <person name="Birren B."/>
            <person name="Nusbaum C."/>
            <person name="Kahn D."/>
            <person name="Robinson-Rechavi M."/>
            <person name="Laudet V."/>
            <person name="Schachter V."/>
            <person name="Quetier F."/>
            <person name="Saurin W."/>
            <person name="Scarpelli C."/>
            <person name="Wincker P."/>
            <person name="Lander E.S."/>
            <person name="Weissenbach J."/>
            <person name="Roest Crollius H."/>
        </authorList>
    </citation>
    <scope>NUCLEOTIDE SEQUENCE [LARGE SCALE GENOMIC DNA]</scope>
</reference>
<dbReference type="AlphaFoldDB" id="Q4SQR7"/>
<comment type="function">
    <text evidence="1">Acts as a defensive agent. Recognizes blood group fucosylated oligosaccharides including A, B, H and Lewis B-type antigens. Does not recognize Lewis A antigen and has low affinity for monovalent haptens.</text>
</comment>
<dbReference type="PANTHER" id="PTHR45713">
    <property type="entry name" value="FTP DOMAIN-CONTAINING PROTEIN"/>
    <property type="match status" value="1"/>
</dbReference>
<keyword evidence="5" id="KW-0430">Lectin</keyword>
<comment type="similarity">
    <text evidence="2">Belongs to the fucolectin family.</text>
</comment>
<dbReference type="CAZy" id="CBM47">
    <property type="family name" value="Carbohydrate-Binding Module Family 47"/>
</dbReference>
<evidence type="ECO:0000256" key="5">
    <source>
        <dbReference type="ARBA" id="ARBA00022734"/>
    </source>
</evidence>
<sequence length="292" mass="32731">MDQCELKVLHFQLRFLHVFKSGWKIGRYLSCKCSHRFTCSSVPEQIGRVQCRMLVKLVHIRSVVLLLNSHSRAFILTSWPSDFVSGYSSVCESSFFCQVFGVVFVPRSYIAQNVALRSPSVQSSQTSEIWFDQSGIFMDSPDPAAARAVDGNRDPAQASTCTATKSESGPWWMVDLQNEYKIEAIAITSWDFNQTTLDGVEIWLGISKLFNDSQNIRCAVISSFPKKRTLYVPCGGLKGRYVTVFLPGDSRGLSLCEVEVYPVQFGTTLTSALSTTSLFLKLGHFEDMFSVF</sequence>
<keyword evidence="7" id="KW-1015">Disulfide bond</keyword>